<dbReference type="InterPro" id="IPR020591">
    <property type="entry name" value="Chromosome_initiator_DnaA-like"/>
</dbReference>
<dbReference type="EMBL" id="CP116968">
    <property type="protein sequence ID" value="WNM61162.1"/>
    <property type="molecule type" value="Genomic_DNA"/>
</dbReference>
<dbReference type="PANTHER" id="PTHR30050:SF2">
    <property type="entry name" value="CHROMOSOMAL REPLICATION INITIATOR PROTEIN DNAA"/>
    <property type="match status" value="1"/>
</dbReference>
<dbReference type="GO" id="GO:0006275">
    <property type="term" value="P:regulation of DNA replication"/>
    <property type="evidence" value="ECO:0007669"/>
    <property type="project" value="UniProtKB-UniRule"/>
</dbReference>
<feature type="binding site" evidence="8">
    <location>
        <position position="168"/>
    </location>
    <ligand>
        <name>ATP</name>
        <dbReference type="ChEBI" id="CHEBI:30616"/>
    </ligand>
</feature>
<feature type="domain" description="Chromosomal replication initiator DnaA C-terminal" evidence="13">
    <location>
        <begin position="365"/>
        <end position="434"/>
    </location>
</feature>
<dbReference type="GO" id="GO:0008289">
    <property type="term" value="F:lipid binding"/>
    <property type="evidence" value="ECO:0007669"/>
    <property type="project" value="UniProtKB-KW"/>
</dbReference>
<evidence type="ECO:0000259" key="12">
    <source>
        <dbReference type="SMART" id="SM00382"/>
    </source>
</evidence>
<dbReference type="GO" id="GO:0005524">
    <property type="term" value="F:ATP binding"/>
    <property type="evidence" value="ECO:0007669"/>
    <property type="project" value="UniProtKB-UniRule"/>
</dbReference>
<comment type="subunit">
    <text evidence="8">Oligomerizes as a right-handed, spiral filament on DNA at oriC.</text>
</comment>
<evidence type="ECO:0000256" key="2">
    <source>
        <dbReference type="ARBA" id="ARBA00022490"/>
    </source>
</evidence>
<dbReference type="InterPro" id="IPR003593">
    <property type="entry name" value="AAA+_ATPase"/>
</dbReference>
<organism evidence="14 15">
    <name type="scientific">Candidatus Nitrospira neomarina</name>
    <dbReference type="NCBI Taxonomy" id="3020899"/>
    <lineage>
        <taxon>Bacteria</taxon>
        <taxon>Pseudomonadati</taxon>
        <taxon>Nitrospirota</taxon>
        <taxon>Nitrospiria</taxon>
        <taxon>Nitrospirales</taxon>
        <taxon>Nitrospiraceae</taxon>
        <taxon>Nitrospira</taxon>
    </lineage>
</organism>
<dbReference type="Pfam" id="PF11638">
    <property type="entry name" value="DnaA_N"/>
    <property type="match status" value="1"/>
</dbReference>
<evidence type="ECO:0000259" key="13">
    <source>
        <dbReference type="SMART" id="SM00760"/>
    </source>
</evidence>
<dbReference type="InterPro" id="IPR001957">
    <property type="entry name" value="Chromosome_initiator_DnaA"/>
</dbReference>
<keyword evidence="5 8" id="KW-0067">ATP-binding</keyword>
<dbReference type="Proteomes" id="UP001302494">
    <property type="component" value="Chromosome"/>
</dbReference>
<comment type="function">
    <text evidence="8 10">Plays an essential role in the initiation and regulation of chromosomal replication. ATP-DnaA binds to the origin of replication (oriC) to initiate formation of the DNA replication initiation complex once per cell cycle. Binds the DnaA box (a 9 base pair repeat at the origin) and separates the double-stranded (ds)DNA. Forms a right-handed helical filament on oriC DNA; dsDNA binds to the exterior of the filament while single-stranded (ss)DNA is stabiized in the filament's interior. The ATP-DnaA-oriC complex binds and stabilizes one strand of the AT-rich DNA unwinding element (DUE), permitting loading of DNA polymerase. After initiation quickly degrades to an ADP-DnaA complex that is not apt for DNA replication. Binds acidic phospholipids.</text>
</comment>
<dbReference type="CDD" id="cd00009">
    <property type="entry name" value="AAA"/>
    <property type="match status" value="1"/>
</dbReference>
<comment type="caution">
    <text evidence="8">Lacks conserved residue(s) required for the propagation of feature annotation.</text>
</comment>
<dbReference type="InterPro" id="IPR010921">
    <property type="entry name" value="Trp_repressor/repl_initiator"/>
</dbReference>
<dbReference type="PRINTS" id="PR00051">
    <property type="entry name" value="DNAA"/>
</dbReference>
<dbReference type="InterPro" id="IPR013317">
    <property type="entry name" value="DnaA_dom"/>
</dbReference>
<evidence type="ECO:0000256" key="4">
    <source>
        <dbReference type="ARBA" id="ARBA00022741"/>
    </source>
</evidence>
<dbReference type="SMART" id="SM00382">
    <property type="entry name" value="AAA"/>
    <property type="match status" value="1"/>
</dbReference>
<dbReference type="FunFam" id="1.10.8.60:FF:000003">
    <property type="entry name" value="Chromosomal replication initiator protein DnaA"/>
    <property type="match status" value="1"/>
</dbReference>
<comment type="subcellular location">
    <subcellularLocation>
        <location evidence="8">Cytoplasm</location>
    </subcellularLocation>
</comment>
<evidence type="ECO:0000256" key="1">
    <source>
        <dbReference type="ARBA" id="ARBA00006583"/>
    </source>
</evidence>
<dbReference type="InterPro" id="IPR018312">
    <property type="entry name" value="Chromosome_initiator_DnaA_CS"/>
</dbReference>
<evidence type="ECO:0000256" key="5">
    <source>
        <dbReference type="ARBA" id="ARBA00022840"/>
    </source>
</evidence>
<comment type="domain">
    <text evidence="8">Domain I is involved in oligomerization and binding regulators, domain II is flexibile and of varying length in different bacteria, domain III forms the AAA+ region, while domain IV binds dsDNA.</text>
</comment>
<evidence type="ECO:0000256" key="11">
    <source>
        <dbReference type="RuleBase" id="RU004227"/>
    </source>
</evidence>
<dbReference type="InterPro" id="IPR024633">
    <property type="entry name" value="DnaA_N_dom"/>
</dbReference>
<keyword evidence="7 8" id="KW-0238">DNA-binding</keyword>
<keyword evidence="15" id="KW-1185">Reference proteome</keyword>
<dbReference type="Gene3D" id="3.40.50.300">
    <property type="entry name" value="P-loop containing nucleotide triphosphate hydrolases"/>
    <property type="match status" value="1"/>
</dbReference>
<gene>
    <name evidence="8 14" type="primary">dnaA</name>
    <name evidence="14" type="ORF">PQG83_15565</name>
</gene>
<dbReference type="InterPro" id="IPR013159">
    <property type="entry name" value="DnaA_C"/>
</dbReference>
<dbReference type="SMART" id="SM00760">
    <property type="entry name" value="Bac_DnaA_C"/>
    <property type="match status" value="1"/>
</dbReference>
<dbReference type="PROSITE" id="PS01008">
    <property type="entry name" value="DNAA"/>
    <property type="match status" value="1"/>
</dbReference>
<dbReference type="AlphaFoldDB" id="A0AA96GH55"/>
<evidence type="ECO:0000313" key="15">
    <source>
        <dbReference type="Proteomes" id="UP001302494"/>
    </source>
</evidence>
<feature type="binding site" evidence="8">
    <location>
        <position position="170"/>
    </location>
    <ligand>
        <name>ATP</name>
        <dbReference type="ChEBI" id="CHEBI:30616"/>
    </ligand>
</feature>
<dbReference type="GO" id="GO:0006270">
    <property type="term" value="P:DNA replication initiation"/>
    <property type="evidence" value="ECO:0007669"/>
    <property type="project" value="UniProtKB-UniRule"/>
</dbReference>
<name>A0AA96GH55_9BACT</name>
<evidence type="ECO:0000256" key="10">
    <source>
        <dbReference type="RuleBase" id="RU000577"/>
    </source>
</evidence>
<dbReference type="Pfam" id="PF00308">
    <property type="entry name" value="Bac_DnaA"/>
    <property type="match status" value="1"/>
</dbReference>
<dbReference type="FunFam" id="3.40.50.300:FF:000150">
    <property type="entry name" value="Chromosomal replication initiator protein DnaA"/>
    <property type="match status" value="1"/>
</dbReference>
<comment type="similarity">
    <text evidence="1 8 11">Belongs to the DnaA family.</text>
</comment>
<evidence type="ECO:0000256" key="3">
    <source>
        <dbReference type="ARBA" id="ARBA00022705"/>
    </source>
</evidence>
<dbReference type="InterPro" id="IPR027417">
    <property type="entry name" value="P-loop_NTPase"/>
</dbReference>
<feature type="binding site" evidence="8">
    <location>
        <position position="169"/>
    </location>
    <ligand>
        <name>ATP</name>
        <dbReference type="ChEBI" id="CHEBI:30616"/>
    </ligand>
</feature>
<dbReference type="NCBIfam" id="TIGR00362">
    <property type="entry name" value="DnaA"/>
    <property type="match status" value="1"/>
</dbReference>
<evidence type="ECO:0000256" key="9">
    <source>
        <dbReference type="NCBIfam" id="TIGR00362"/>
    </source>
</evidence>
<evidence type="ECO:0000256" key="8">
    <source>
        <dbReference type="HAMAP-Rule" id="MF_00377"/>
    </source>
</evidence>
<feature type="binding site" evidence="8">
    <location>
        <position position="166"/>
    </location>
    <ligand>
        <name>ATP</name>
        <dbReference type="ChEBI" id="CHEBI:30616"/>
    </ligand>
</feature>
<dbReference type="CDD" id="cd06571">
    <property type="entry name" value="Bac_DnaA_C"/>
    <property type="match status" value="1"/>
</dbReference>
<keyword evidence="6 8" id="KW-0446">Lipid-binding</keyword>
<dbReference type="Gene3D" id="1.10.8.60">
    <property type="match status" value="1"/>
</dbReference>
<dbReference type="SUPFAM" id="SSF52540">
    <property type="entry name" value="P-loop containing nucleoside triphosphate hydrolases"/>
    <property type="match status" value="1"/>
</dbReference>
<protein>
    <recommendedName>
        <fullName evidence="8 9">Chromosomal replication initiator protein DnaA</fullName>
    </recommendedName>
</protein>
<dbReference type="KEGG" id="nneo:PQG83_15565"/>
<accession>A0AA96GH55</accession>
<dbReference type="InterPro" id="IPR038454">
    <property type="entry name" value="DnaA_N_sf"/>
</dbReference>
<proteinExistence type="inferred from homology"/>
<dbReference type="GO" id="GO:0003688">
    <property type="term" value="F:DNA replication origin binding"/>
    <property type="evidence" value="ECO:0007669"/>
    <property type="project" value="UniProtKB-UniRule"/>
</dbReference>
<keyword evidence="4 8" id="KW-0547">Nucleotide-binding</keyword>
<dbReference type="Gene3D" id="1.10.1750.10">
    <property type="match status" value="1"/>
</dbReference>
<dbReference type="PANTHER" id="PTHR30050">
    <property type="entry name" value="CHROMOSOMAL REPLICATION INITIATOR PROTEIN DNAA"/>
    <property type="match status" value="1"/>
</dbReference>
<feature type="domain" description="AAA+ ATPase" evidence="12">
    <location>
        <begin position="155"/>
        <end position="282"/>
    </location>
</feature>
<reference evidence="14 15" key="1">
    <citation type="submission" date="2023-01" db="EMBL/GenBank/DDBJ databases">
        <title>Cultivation and genomic characterization of new, ubiquitous marine nitrite-oxidizing bacteria from the Nitrospirales.</title>
        <authorList>
            <person name="Mueller A.J."/>
            <person name="Daebeler A."/>
            <person name="Herbold C.W."/>
            <person name="Kirkegaard R.H."/>
            <person name="Daims H."/>
        </authorList>
    </citation>
    <scope>NUCLEOTIDE SEQUENCE [LARGE SCALE GENOMIC DNA]</scope>
    <source>
        <strain evidence="14 15">DK</strain>
    </source>
</reference>
<feature type="region of interest" description="Domain IV, binds dsDNA" evidence="8">
    <location>
        <begin position="338"/>
        <end position="458"/>
    </location>
</feature>
<dbReference type="GO" id="GO:0005886">
    <property type="term" value="C:plasma membrane"/>
    <property type="evidence" value="ECO:0007669"/>
    <property type="project" value="TreeGrafter"/>
</dbReference>
<dbReference type="Pfam" id="PF08299">
    <property type="entry name" value="Bac_DnaA_C"/>
    <property type="match status" value="1"/>
</dbReference>
<feature type="region of interest" description="Domain I, interacts with DnaA modulators" evidence="8">
    <location>
        <begin position="1"/>
        <end position="97"/>
    </location>
</feature>
<keyword evidence="3 8" id="KW-0235">DNA replication</keyword>
<dbReference type="SUPFAM" id="SSF48295">
    <property type="entry name" value="TrpR-like"/>
    <property type="match status" value="1"/>
</dbReference>
<sequence length="458" mass="52249">MNKLNLPNINNDKVWVDVLNFVSPRVGDDTIETWFQPLILESLTEDQVHIRVPNRFFGEWLGRNYKDLLKEAFHHVEGVNPAEIIFVMKEQDGDGEPSPQLKTGVRENRVPAQLQRVRRQPLPNPKYTFKNFVVGASNQFAHAACLAVAESPAKAYNPLFIYGGVGLGKTHLLNSIGNYIADHGDLRIAYVTTEQFTNEVINSIRYDKMIELRRRYRNVDMLLIDDIQFLAGKERTQEEFFHTFNSLYEAGKQIVLSSDRFPKEMPSMEERLRSRFEWGLIADLQPPDVETRIAILRKKSEEEGIAINEEVIQLLAANLKSNIREIEGALIRLGAYASLTGQKITADMAKHILRDLLGGKRKVITTEDIQEVVANRFHVKISDLKSKRRTKTLVFPRQIAMFLSRDMTDSSFPEIGRDFGGKDHTTIIHACKQMQKAQETDSTLRATIESLKEEIGKG</sequence>
<dbReference type="Gene3D" id="3.30.300.180">
    <property type="match status" value="1"/>
</dbReference>
<dbReference type="GO" id="GO:0005737">
    <property type="term" value="C:cytoplasm"/>
    <property type="evidence" value="ECO:0007669"/>
    <property type="project" value="UniProtKB-SubCell"/>
</dbReference>
<dbReference type="HAMAP" id="MF_00377">
    <property type="entry name" value="DnaA_bact"/>
    <property type="match status" value="1"/>
</dbReference>
<evidence type="ECO:0000256" key="6">
    <source>
        <dbReference type="ARBA" id="ARBA00023121"/>
    </source>
</evidence>
<evidence type="ECO:0000313" key="14">
    <source>
        <dbReference type="EMBL" id="WNM61162.1"/>
    </source>
</evidence>
<evidence type="ECO:0000256" key="7">
    <source>
        <dbReference type="ARBA" id="ARBA00023125"/>
    </source>
</evidence>
<keyword evidence="2 8" id="KW-0963">Cytoplasm</keyword>